<dbReference type="SUPFAM" id="SSF48371">
    <property type="entry name" value="ARM repeat"/>
    <property type="match status" value="1"/>
</dbReference>
<accession>A0A1Q9ETB5</accession>
<evidence type="ECO:0008006" key="3">
    <source>
        <dbReference type="Google" id="ProtNLM"/>
    </source>
</evidence>
<dbReference type="InterPro" id="IPR016024">
    <property type="entry name" value="ARM-type_fold"/>
</dbReference>
<evidence type="ECO:0000313" key="1">
    <source>
        <dbReference type="EMBL" id="OLQ10668.1"/>
    </source>
</evidence>
<dbReference type="InterPro" id="IPR011989">
    <property type="entry name" value="ARM-like"/>
</dbReference>
<dbReference type="AlphaFoldDB" id="A0A1Q9ETB5"/>
<dbReference type="Proteomes" id="UP000186817">
    <property type="component" value="Unassembled WGS sequence"/>
</dbReference>
<keyword evidence="2" id="KW-1185">Reference proteome</keyword>
<proteinExistence type="predicted"/>
<dbReference type="OrthoDB" id="10585751at2759"/>
<gene>
    <name evidence="1" type="ORF">AK812_SmicGene5624</name>
</gene>
<comment type="caution">
    <text evidence="1">The sequence shown here is derived from an EMBL/GenBank/DDBJ whole genome shotgun (WGS) entry which is preliminary data.</text>
</comment>
<protein>
    <recommendedName>
        <fullName evidence="3">Importin N-terminal domain-containing protein</fullName>
    </recommendedName>
</protein>
<evidence type="ECO:0000313" key="2">
    <source>
        <dbReference type="Proteomes" id="UP000186817"/>
    </source>
</evidence>
<name>A0A1Q9ETB5_SYMMI</name>
<reference evidence="1 2" key="1">
    <citation type="submission" date="2016-02" db="EMBL/GenBank/DDBJ databases">
        <title>Genome analysis of coral dinoflagellate symbionts highlights evolutionary adaptations to a symbiotic lifestyle.</title>
        <authorList>
            <person name="Aranda M."/>
            <person name="Li Y."/>
            <person name="Liew Y.J."/>
            <person name="Baumgarten S."/>
            <person name="Simakov O."/>
            <person name="Wilson M."/>
            <person name="Piel J."/>
            <person name="Ashoor H."/>
            <person name="Bougouffa S."/>
            <person name="Bajic V.B."/>
            <person name="Ryu T."/>
            <person name="Ravasi T."/>
            <person name="Bayer T."/>
            <person name="Micklem G."/>
            <person name="Kim H."/>
            <person name="Bhak J."/>
            <person name="Lajeunesse T.C."/>
            <person name="Voolstra C.R."/>
        </authorList>
    </citation>
    <scope>NUCLEOTIDE SEQUENCE [LARGE SCALE GENOMIC DNA]</scope>
    <source>
        <strain evidence="1 2">CCMP2467</strain>
    </source>
</reference>
<organism evidence="1 2">
    <name type="scientific">Symbiodinium microadriaticum</name>
    <name type="common">Dinoflagellate</name>
    <name type="synonym">Zooxanthella microadriatica</name>
    <dbReference type="NCBI Taxonomy" id="2951"/>
    <lineage>
        <taxon>Eukaryota</taxon>
        <taxon>Sar</taxon>
        <taxon>Alveolata</taxon>
        <taxon>Dinophyceae</taxon>
        <taxon>Suessiales</taxon>
        <taxon>Symbiodiniaceae</taxon>
        <taxon>Symbiodinium</taxon>
    </lineage>
</organism>
<dbReference type="Gene3D" id="1.25.10.10">
    <property type="entry name" value="Leucine-rich Repeat Variant"/>
    <property type="match status" value="1"/>
</dbReference>
<dbReference type="EMBL" id="LSRX01000074">
    <property type="protein sequence ID" value="OLQ10668.1"/>
    <property type="molecule type" value="Genomic_DNA"/>
</dbReference>
<sequence>MEAEVDQLLQLLQSGSNAARSQAETQLEAWCQNPSFLRVLMTRCHHAPAPGSRQLAATILSWRLPRVWQLLSDVEAAALQDPMLGA</sequence>